<evidence type="ECO:0000256" key="4">
    <source>
        <dbReference type="ARBA" id="ARBA00022475"/>
    </source>
</evidence>
<organism evidence="9 10">
    <name type="scientific">Candidatus Sungbacteria bacterium RIFCSPHIGHO2_01_FULL_47_32</name>
    <dbReference type="NCBI Taxonomy" id="1802264"/>
    <lineage>
        <taxon>Bacteria</taxon>
        <taxon>Candidatus Sungiibacteriota</taxon>
    </lineage>
</organism>
<dbReference type="PANTHER" id="PTHR46494">
    <property type="entry name" value="CORA FAMILY METAL ION TRANSPORTER (EUROFUNG)"/>
    <property type="match status" value="1"/>
</dbReference>
<accession>A0A1G2K5X4</accession>
<proteinExistence type="inferred from homology"/>
<evidence type="ECO:0008006" key="11">
    <source>
        <dbReference type="Google" id="ProtNLM"/>
    </source>
</evidence>
<dbReference type="EMBL" id="MHQC01000025">
    <property type="protein sequence ID" value="OGZ94844.1"/>
    <property type="molecule type" value="Genomic_DNA"/>
</dbReference>
<evidence type="ECO:0000256" key="7">
    <source>
        <dbReference type="ARBA" id="ARBA00023136"/>
    </source>
</evidence>
<feature type="transmembrane region" description="Helical" evidence="8">
    <location>
        <begin position="277"/>
        <end position="297"/>
    </location>
</feature>
<dbReference type="AlphaFoldDB" id="A0A1G2K5X4"/>
<gene>
    <name evidence="9" type="ORF">A2633_02585</name>
</gene>
<reference evidence="9 10" key="1">
    <citation type="journal article" date="2016" name="Nat. Commun.">
        <title>Thousands of microbial genomes shed light on interconnected biogeochemical processes in an aquifer system.</title>
        <authorList>
            <person name="Anantharaman K."/>
            <person name="Brown C.T."/>
            <person name="Hug L.A."/>
            <person name="Sharon I."/>
            <person name="Castelle C.J."/>
            <person name="Probst A.J."/>
            <person name="Thomas B.C."/>
            <person name="Singh A."/>
            <person name="Wilkins M.J."/>
            <person name="Karaoz U."/>
            <person name="Brodie E.L."/>
            <person name="Williams K.H."/>
            <person name="Hubbard S.S."/>
            <person name="Banfield J.F."/>
        </authorList>
    </citation>
    <scope>NUCLEOTIDE SEQUENCE [LARGE SCALE GENOMIC DNA]</scope>
</reference>
<keyword evidence="6 8" id="KW-1133">Transmembrane helix</keyword>
<dbReference type="InterPro" id="IPR045861">
    <property type="entry name" value="CorA_cytoplasmic_dom"/>
</dbReference>
<sequence>MKTFKTKTLSWHHLHKPSSEDIAWLRKNHRFHELVLGELVRPTARPRAERYDHYIYMVLHFPIFEEGKRKTHQREIDFLITKNELITVTYEPIPHFDRYFKTCSTEKSCEDLNTSKTPAHLLFYIIKEMFDFSLRQLDHVQENITIIEEKIFSGFEREVVEELSIIRRDIIDFRRAIKPQHITLESLKEIGPSIFGKETEPYFSGLVGEYSKVWNLLENNKEALDALYDNNTTLLNIKQNEIMKIFAILAFFTFPLQLLVSILQIDSPSNPVLRSSNDFLVIVATVVIGILLMFLIFKRKKWL</sequence>
<evidence type="ECO:0000256" key="2">
    <source>
        <dbReference type="ARBA" id="ARBA00009765"/>
    </source>
</evidence>
<dbReference type="PANTHER" id="PTHR46494:SF1">
    <property type="entry name" value="CORA FAMILY METAL ION TRANSPORTER (EUROFUNG)"/>
    <property type="match status" value="1"/>
</dbReference>
<keyword evidence="4" id="KW-1003">Cell membrane</keyword>
<evidence type="ECO:0000313" key="10">
    <source>
        <dbReference type="Proteomes" id="UP000177152"/>
    </source>
</evidence>
<dbReference type="SUPFAM" id="SSF144083">
    <property type="entry name" value="Magnesium transport protein CorA, transmembrane region"/>
    <property type="match status" value="1"/>
</dbReference>
<dbReference type="GO" id="GO:0000287">
    <property type="term" value="F:magnesium ion binding"/>
    <property type="evidence" value="ECO:0007669"/>
    <property type="project" value="TreeGrafter"/>
</dbReference>
<dbReference type="SUPFAM" id="SSF143865">
    <property type="entry name" value="CorA soluble domain-like"/>
    <property type="match status" value="1"/>
</dbReference>
<dbReference type="InterPro" id="IPR002523">
    <property type="entry name" value="MgTranspt_CorA/ZnTranspt_ZntB"/>
</dbReference>
<feature type="transmembrane region" description="Helical" evidence="8">
    <location>
        <begin position="245"/>
        <end position="265"/>
    </location>
</feature>
<evidence type="ECO:0000256" key="3">
    <source>
        <dbReference type="ARBA" id="ARBA00022448"/>
    </source>
</evidence>
<comment type="similarity">
    <text evidence="2">Belongs to the CorA metal ion transporter (MIT) (TC 1.A.35) family.</text>
</comment>
<dbReference type="Proteomes" id="UP000177152">
    <property type="component" value="Unassembled WGS sequence"/>
</dbReference>
<evidence type="ECO:0000256" key="6">
    <source>
        <dbReference type="ARBA" id="ARBA00022989"/>
    </source>
</evidence>
<dbReference type="Pfam" id="PF01544">
    <property type="entry name" value="CorA"/>
    <property type="match status" value="1"/>
</dbReference>
<dbReference type="GO" id="GO:0015095">
    <property type="term" value="F:magnesium ion transmembrane transporter activity"/>
    <property type="evidence" value="ECO:0007669"/>
    <property type="project" value="TreeGrafter"/>
</dbReference>
<comment type="subcellular location">
    <subcellularLocation>
        <location evidence="1">Cell membrane</location>
        <topology evidence="1">Multi-pass membrane protein</topology>
    </subcellularLocation>
</comment>
<protein>
    <recommendedName>
        <fullName evidence="11">Mg2 transporter protein CorA family protein</fullName>
    </recommendedName>
</protein>
<dbReference type="Gene3D" id="1.20.58.340">
    <property type="entry name" value="Magnesium transport protein CorA, transmembrane region"/>
    <property type="match status" value="2"/>
</dbReference>
<evidence type="ECO:0000256" key="8">
    <source>
        <dbReference type="SAM" id="Phobius"/>
    </source>
</evidence>
<keyword evidence="7 8" id="KW-0472">Membrane</keyword>
<dbReference type="InterPro" id="IPR045863">
    <property type="entry name" value="CorA_TM1_TM2"/>
</dbReference>
<comment type="caution">
    <text evidence="9">The sequence shown here is derived from an EMBL/GenBank/DDBJ whole genome shotgun (WGS) entry which is preliminary data.</text>
</comment>
<dbReference type="GO" id="GO:0015087">
    <property type="term" value="F:cobalt ion transmembrane transporter activity"/>
    <property type="evidence" value="ECO:0007669"/>
    <property type="project" value="TreeGrafter"/>
</dbReference>
<dbReference type="GO" id="GO:0005886">
    <property type="term" value="C:plasma membrane"/>
    <property type="evidence" value="ECO:0007669"/>
    <property type="project" value="UniProtKB-SubCell"/>
</dbReference>
<evidence type="ECO:0000313" key="9">
    <source>
        <dbReference type="EMBL" id="OGZ94844.1"/>
    </source>
</evidence>
<dbReference type="Gene3D" id="3.30.460.20">
    <property type="entry name" value="CorA soluble domain-like"/>
    <property type="match status" value="1"/>
</dbReference>
<dbReference type="GO" id="GO:0050897">
    <property type="term" value="F:cobalt ion binding"/>
    <property type="evidence" value="ECO:0007669"/>
    <property type="project" value="TreeGrafter"/>
</dbReference>
<keyword evidence="5 8" id="KW-0812">Transmembrane</keyword>
<name>A0A1G2K5X4_9BACT</name>
<evidence type="ECO:0000256" key="5">
    <source>
        <dbReference type="ARBA" id="ARBA00022692"/>
    </source>
</evidence>
<keyword evidence="3" id="KW-0813">Transport</keyword>
<evidence type="ECO:0000256" key="1">
    <source>
        <dbReference type="ARBA" id="ARBA00004651"/>
    </source>
</evidence>